<dbReference type="AlphaFoldDB" id="G8JZ15"/>
<evidence type="ECO:0000313" key="2">
    <source>
        <dbReference type="EMBL" id="AET25286.1"/>
    </source>
</evidence>
<reference evidence="2" key="1">
    <citation type="journal article" date="2009" name="Proc. Natl. Acad. Sci. U.S.A.">
        <title>Identification of Rhodococcus fascians cytokinins and their modus operandi to reshape the plant.</title>
        <authorList>
            <person name="Pertry I."/>
            <person name="Vaclavikova K."/>
            <person name="Depuydt S."/>
            <person name="Galuszka P."/>
            <person name="Spichal L."/>
            <person name="Temmerman W."/>
            <person name="Stes E."/>
            <person name="Schmulling T."/>
            <person name="Kakimoto T."/>
            <person name="Van Montagu M.C."/>
            <person name="Strnad M."/>
            <person name="Holsters M."/>
            <person name="Tarkowski P."/>
            <person name="Vereecke D."/>
        </authorList>
    </citation>
    <scope>NUCLEOTIDE SEQUENCE</scope>
    <source>
        <strain evidence="2">D188</strain>
        <plasmid evidence="2">pFiD188</plasmid>
    </source>
</reference>
<feature type="compositionally biased region" description="Basic and acidic residues" evidence="1">
    <location>
        <begin position="17"/>
        <end position="28"/>
    </location>
</feature>
<sequence length="138" mass="15224">MSSNEPCSLQLTTRTHPLIDRSMHDTARHRSAFSPGQRATSARPPPPLLGGQTEQPSDERRKTRNTEPEEQKHREEDGYRDPLGSELREGTDRYNGSDCHYQGAEVQHVVAAHPSKPADAIGLSGVISWGVMLFIAAP</sequence>
<name>G8JZ15_RHOFA</name>
<reference evidence="2" key="3">
    <citation type="journal article" date="2011" name="Annu. Rev. Phytopathol.">
        <title>A successful bacterial coup d'etat: how Rhodococcus fascians redirects plant development.</title>
        <authorList>
            <person name="Stes E."/>
            <person name="Vandeputte O.M."/>
            <person name="El Jaziri M."/>
            <person name="Holsters M."/>
            <person name="Vereecke D."/>
        </authorList>
    </citation>
    <scope>NUCLEOTIDE SEQUENCE</scope>
    <source>
        <strain evidence="2">D188</strain>
        <plasmid evidence="2">pFiD188</plasmid>
    </source>
</reference>
<accession>G8JZ15</accession>
<organism evidence="2">
    <name type="scientific">Rhodococcoides fascians D188</name>
    <dbReference type="NCBI Taxonomy" id="1051973"/>
    <lineage>
        <taxon>Bacteria</taxon>
        <taxon>Bacillati</taxon>
        <taxon>Actinomycetota</taxon>
        <taxon>Actinomycetes</taxon>
        <taxon>Mycobacteriales</taxon>
        <taxon>Nocardiaceae</taxon>
        <taxon>Rhodococcoides</taxon>
    </lineage>
</organism>
<reference evidence="2" key="5">
    <citation type="journal article" date="2012" name="Mol. Plant Microbe Interact.">
        <title>pFiD188, the linear virulence plasmid of Rhodococcus fascians D188.</title>
        <authorList>
            <person name="Francis I."/>
            <person name="De Keyser A."/>
            <person name="De Backer P."/>
            <person name="Simon-Mateo C."/>
            <person name="Kalkus J."/>
            <person name="Pertry I."/>
            <person name="Ardiles-Diaz W."/>
            <person name="De Rycke R."/>
            <person name="Vandeputte O.M."/>
            <person name="El Jaziri M."/>
            <person name="Holsters M."/>
            <person name="Vereecke D."/>
        </authorList>
    </citation>
    <scope>NUCLEOTIDE SEQUENCE</scope>
    <source>
        <strain evidence="2">D188</strain>
        <plasmid evidence="2">pFiD188</plasmid>
    </source>
</reference>
<proteinExistence type="predicted"/>
<reference evidence="2" key="4">
    <citation type="submission" date="2011-06" db="EMBL/GenBank/DDBJ databases">
        <authorList>
            <person name="Vereecke D.M."/>
        </authorList>
    </citation>
    <scope>NUCLEOTIDE SEQUENCE</scope>
    <source>
        <strain evidence="2">D188</strain>
        <plasmid evidence="2">pFiD188</plasmid>
    </source>
</reference>
<feature type="compositionally biased region" description="Basic and acidic residues" evidence="1">
    <location>
        <begin position="57"/>
        <end position="80"/>
    </location>
</feature>
<keyword evidence="2" id="KW-0614">Plasmid</keyword>
<gene>
    <name evidence="2" type="ORF">pFi_150</name>
</gene>
<dbReference type="EMBL" id="JN093097">
    <property type="protein sequence ID" value="AET25286.1"/>
    <property type="molecule type" value="Genomic_DNA"/>
</dbReference>
<geneLocation type="plasmid" evidence="2">
    <name>pFiD188</name>
</geneLocation>
<reference evidence="2" key="2">
    <citation type="journal article" date="2010" name="Mol. Plant Microbe Interact.">
        <title>Rhodococcus fascians impacts plant development through the dynamic fas-mediated production of a cytokinin mix.</title>
        <authorList>
            <person name="Pertry I."/>
            <person name="Vaclavikova K."/>
            <person name="Gemrotova M."/>
            <person name="Spichal L."/>
            <person name="Galuszka P."/>
            <person name="Depuydt S."/>
            <person name="Temmerman W."/>
            <person name="Stes E."/>
            <person name="De Keyser A."/>
            <person name="Riefler M."/>
            <person name="Biondi S."/>
            <person name="Novak O."/>
            <person name="Schmulling T."/>
            <person name="Strnad M."/>
            <person name="Tarkowski P."/>
            <person name="Holsters M."/>
            <person name="Vereecke D."/>
        </authorList>
    </citation>
    <scope>NUCLEOTIDE SEQUENCE</scope>
    <source>
        <strain evidence="2">D188</strain>
        <plasmid evidence="2">pFiD188</plasmid>
    </source>
</reference>
<protein>
    <submittedName>
        <fullName evidence="2">Uncharacterized protein</fullName>
    </submittedName>
</protein>
<feature type="compositionally biased region" description="Polar residues" evidence="1">
    <location>
        <begin position="1"/>
        <end position="15"/>
    </location>
</feature>
<evidence type="ECO:0000256" key="1">
    <source>
        <dbReference type="SAM" id="MobiDB-lite"/>
    </source>
</evidence>
<feature type="region of interest" description="Disordered" evidence="1">
    <location>
        <begin position="1"/>
        <end position="99"/>
    </location>
</feature>